<name>A0A133KVR3_HEYCO</name>
<dbReference type="AlphaFoldDB" id="A0A133KVR3"/>
<dbReference type="PATRIC" id="fig|1398.22.peg.1208"/>
<dbReference type="Proteomes" id="UP000070376">
    <property type="component" value="Unassembled WGS sequence"/>
</dbReference>
<reference evidence="2" key="1">
    <citation type="submission" date="2016-01" db="EMBL/GenBank/DDBJ databases">
        <authorList>
            <person name="Mitreva M."/>
            <person name="Pepin K.H."/>
            <person name="Mihindukulasuriya K.A."/>
            <person name="Fulton R."/>
            <person name="Fronick C."/>
            <person name="O'Laughlin M."/>
            <person name="Miner T."/>
            <person name="Herter B."/>
            <person name="Rosa B.A."/>
            <person name="Cordes M."/>
            <person name="Tomlinson C."/>
            <person name="Wollam A."/>
            <person name="Palsikar V.B."/>
            <person name="Mardis E.R."/>
            <person name="Wilson R.K."/>
        </authorList>
    </citation>
    <scope>NUCLEOTIDE SEQUENCE [LARGE SCALE GENOMIC DNA]</scope>
    <source>
        <strain evidence="2">GED7749B</strain>
    </source>
</reference>
<accession>A0A133KVR3</accession>
<sequence length="39" mass="4492">MKTFKQGCEKPVYGNRPYTGFFWRYAGELCAICGKVVDK</sequence>
<dbReference type="EMBL" id="LRPN01000036">
    <property type="protein sequence ID" value="KWZ83749.1"/>
    <property type="molecule type" value="Genomic_DNA"/>
</dbReference>
<comment type="caution">
    <text evidence="1">The sequence shown here is derived from an EMBL/GenBank/DDBJ whole genome shotgun (WGS) entry which is preliminary data.</text>
</comment>
<proteinExistence type="predicted"/>
<protein>
    <submittedName>
        <fullName evidence="1">Uncharacterized protein</fullName>
    </submittedName>
</protein>
<gene>
    <name evidence="1" type="ORF">HMPREF3213_01195</name>
</gene>
<evidence type="ECO:0000313" key="1">
    <source>
        <dbReference type="EMBL" id="KWZ83749.1"/>
    </source>
</evidence>
<organism evidence="1 2">
    <name type="scientific">Heyndrickxia coagulans</name>
    <name type="common">Weizmannia coagulans</name>
    <dbReference type="NCBI Taxonomy" id="1398"/>
    <lineage>
        <taxon>Bacteria</taxon>
        <taxon>Bacillati</taxon>
        <taxon>Bacillota</taxon>
        <taxon>Bacilli</taxon>
        <taxon>Bacillales</taxon>
        <taxon>Bacillaceae</taxon>
        <taxon>Heyndrickxia</taxon>
    </lineage>
</organism>
<evidence type="ECO:0000313" key="2">
    <source>
        <dbReference type="Proteomes" id="UP000070376"/>
    </source>
</evidence>